<evidence type="ECO:0000313" key="3">
    <source>
        <dbReference type="EMBL" id="PKY71692.1"/>
    </source>
</evidence>
<evidence type="ECO:0000259" key="2">
    <source>
        <dbReference type="Pfam" id="PF20171"/>
    </source>
</evidence>
<gene>
    <name evidence="3" type="ORF">CYJ19_10795</name>
</gene>
<evidence type="ECO:0000313" key="4">
    <source>
        <dbReference type="Proteomes" id="UP000235122"/>
    </source>
</evidence>
<organism evidence="3 4">
    <name type="scientific">Winkia neuii</name>
    <dbReference type="NCBI Taxonomy" id="33007"/>
    <lineage>
        <taxon>Bacteria</taxon>
        <taxon>Bacillati</taxon>
        <taxon>Actinomycetota</taxon>
        <taxon>Actinomycetes</taxon>
        <taxon>Actinomycetales</taxon>
        <taxon>Actinomycetaceae</taxon>
        <taxon>Winkia</taxon>
    </lineage>
</organism>
<dbReference type="PANTHER" id="PTHR38658:SF1">
    <property type="entry name" value="OXPP CYCLE PROTEIN OPCA-RELATED"/>
    <property type="match status" value="1"/>
</dbReference>
<feature type="domain" description="Glucose-6-phosphate dehydrogenase assembly protein OpcA C-terminal" evidence="2">
    <location>
        <begin position="168"/>
        <end position="298"/>
    </location>
</feature>
<dbReference type="Pfam" id="PF10128">
    <property type="entry name" value="OpcA_G6PD_assem"/>
    <property type="match status" value="1"/>
</dbReference>
<feature type="domain" description="Glucose-6-phosphate dehydrogenase assembly protein OpcA N-terminal" evidence="1">
    <location>
        <begin position="53"/>
        <end position="162"/>
    </location>
</feature>
<dbReference type="InterPro" id="IPR004555">
    <property type="entry name" value="G6PDH_assembly_OpcA"/>
</dbReference>
<protein>
    <submittedName>
        <fullName evidence="3">Oxppcycle protein OpcA</fullName>
    </submittedName>
</protein>
<dbReference type="AlphaFoldDB" id="A0A2I1IKR3"/>
<dbReference type="InterPro" id="IPR046802">
    <property type="entry name" value="OpcA_G6PD_C"/>
</dbReference>
<keyword evidence="4" id="KW-1185">Reference proteome</keyword>
<name>A0A2I1IKR3_9ACTO</name>
<accession>A0A2I1IKR3</accession>
<reference evidence="3 4" key="1">
    <citation type="submission" date="2017-12" db="EMBL/GenBank/DDBJ databases">
        <title>Phylogenetic diversity of female urinary microbiome.</title>
        <authorList>
            <person name="Thomas-White K."/>
            <person name="Wolfe A.J."/>
        </authorList>
    </citation>
    <scope>NUCLEOTIDE SEQUENCE [LARGE SCALE GENOMIC DNA]</scope>
    <source>
        <strain evidence="3 4">UMB0402</strain>
    </source>
</reference>
<dbReference type="RefSeq" id="WP_024331431.1">
    <property type="nucleotide sequence ID" value="NZ_JASOXK010000004.1"/>
</dbReference>
<dbReference type="PANTHER" id="PTHR38658">
    <property type="entry name" value="OXPP CYCLE PROTEIN OPCA-RELATED"/>
    <property type="match status" value="1"/>
</dbReference>
<evidence type="ECO:0000259" key="1">
    <source>
        <dbReference type="Pfam" id="PF10128"/>
    </source>
</evidence>
<dbReference type="Pfam" id="PF20171">
    <property type="entry name" value="OpcA_G6PD_C"/>
    <property type="match status" value="1"/>
</dbReference>
<dbReference type="STRING" id="33007.HMPREF3198_01988"/>
<dbReference type="Proteomes" id="UP000235122">
    <property type="component" value="Unassembled WGS sequence"/>
</dbReference>
<sequence length="314" mass="34030">MIQTLKGTSGSEVAAILNRERSEQGAGALGRVLTLIICVPTVADVDRAIEISDAASKEHPCRVLIVVEDAEETQSATLNAQIRVGGQAGASEVVVLEPLGETAQSLDTLVNPLLLSDVPIVVYWPLHPPTNPAGHPLGKLATKRLTDARQTPDPMKTLAKLARNYTDGDGDLSWSANTLWRGVLAATVDEARTNRIVRARVRGNLAHPSPNLIAAWLAWKLEIEVTVCQDDSAKTVTGIFFTDDTGEEVSLTRREGSDVAHLHRPGLSTTFVNLARRELKDCLMEDLRRLDPDPIYEIVITEGLAKLKEDSSAK</sequence>
<comment type="caution">
    <text evidence="3">The sequence shown here is derived from an EMBL/GenBank/DDBJ whole genome shotgun (WGS) entry which is preliminary data.</text>
</comment>
<dbReference type="InterPro" id="IPR046801">
    <property type="entry name" value="OpcA_G6PD_N"/>
</dbReference>
<dbReference type="GeneID" id="35867142"/>
<proteinExistence type="predicted"/>
<dbReference type="EMBL" id="PKKO01000006">
    <property type="protein sequence ID" value="PKY71692.1"/>
    <property type="molecule type" value="Genomic_DNA"/>
</dbReference>